<evidence type="ECO:0000313" key="3">
    <source>
        <dbReference type="Proteomes" id="UP001152795"/>
    </source>
</evidence>
<proteinExistence type="predicted"/>
<keyword evidence="3" id="KW-1185">Reference proteome</keyword>
<organism evidence="2 3">
    <name type="scientific">Paramuricea clavata</name>
    <name type="common">Red gorgonian</name>
    <name type="synonym">Violescent sea-whip</name>
    <dbReference type="NCBI Taxonomy" id="317549"/>
    <lineage>
        <taxon>Eukaryota</taxon>
        <taxon>Metazoa</taxon>
        <taxon>Cnidaria</taxon>
        <taxon>Anthozoa</taxon>
        <taxon>Octocorallia</taxon>
        <taxon>Malacalcyonacea</taxon>
        <taxon>Plexauridae</taxon>
        <taxon>Paramuricea</taxon>
    </lineage>
</organism>
<reference evidence="2" key="1">
    <citation type="submission" date="2020-04" db="EMBL/GenBank/DDBJ databases">
        <authorList>
            <person name="Alioto T."/>
            <person name="Alioto T."/>
            <person name="Gomez Garrido J."/>
        </authorList>
    </citation>
    <scope>NUCLEOTIDE SEQUENCE</scope>
    <source>
        <strain evidence="2">A484AB</strain>
    </source>
</reference>
<accession>A0A6S7IRD5</accession>
<dbReference type="Proteomes" id="UP001152795">
    <property type="component" value="Unassembled WGS sequence"/>
</dbReference>
<feature type="region of interest" description="Disordered" evidence="1">
    <location>
        <begin position="351"/>
        <end position="381"/>
    </location>
</feature>
<sequence>MEVKIHIETEFPVPYKTTDLKINLENLESIGDMKKKLQPLLSVAACDMSVYHKTQVLLSPKLENRKKISNLYVREGDTFIVKFISVCKLHFLSKFLDDMRAFVKDVCETFSEGDKIKECIDWNDDTASAIDNCYRTVLRSLEECAHNEFVPWNCRSTIANRHYFAQEGGLELLARIYNFASKKRYPLGVRYVELPDIQQILAENHEVLSKLLWLTSNGSDSYQKEVAANTLFCCSNHPKAARKIIENQCYRSVLEKAQGLELAREDLSALPFTTAVAYFFCLFLANIQTLPEENLLPYDEIQQINQVLEAFLHVVTPSKIGRFQEEHSYVWISLIPFLQLALAGPSRPFGTENERLQTRPQVSVDPRSEIGTQPGEKSCDAEISNNREIGPYNFSPAEKIGLFCLCHLANTPENRELFKKEKLEDYLICVCWFAQRCPEVADLTPKLDGFERLEPPRLESIAKAYLSKCFGEKIM</sequence>
<comment type="caution">
    <text evidence="2">The sequence shown here is derived from an EMBL/GenBank/DDBJ whole genome shotgun (WGS) entry which is preliminary data.</text>
</comment>
<dbReference type="EMBL" id="CACRXK020010814">
    <property type="protein sequence ID" value="CAB4020163.1"/>
    <property type="molecule type" value="Genomic_DNA"/>
</dbReference>
<dbReference type="AlphaFoldDB" id="A0A6S7IRD5"/>
<gene>
    <name evidence="2" type="ORF">PACLA_8A038108</name>
</gene>
<dbReference type="OrthoDB" id="5948924at2759"/>
<protein>
    <submittedName>
        <fullName evidence="2">Uncharacterized protein</fullName>
    </submittedName>
</protein>
<name>A0A6S7IRD5_PARCT</name>
<evidence type="ECO:0000313" key="2">
    <source>
        <dbReference type="EMBL" id="CAB4020163.1"/>
    </source>
</evidence>
<evidence type="ECO:0000256" key="1">
    <source>
        <dbReference type="SAM" id="MobiDB-lite"/>
    </source>
</evidence>